<dbReference type="AlphaFoldDB" id="A0AAV7MGJ3"/>
<feature type="compositionally biased region" description="Basic residues" evidence="1">
    <location>
        <begin position="156"/>
        <end position="172"/>
    </location>
</feature>
<evidence type="ECO:0000313" key="2">
    <source>
        <dbReference type="EMBL" id="KAJ1101905.1"/>
    </source>
</evidence>
<feature type="region of interest" description="Disordered" evidence="1">
    <location>
        <begin position="80"/>
        <end position="181"/>
    </location>
</feature>
<organism evidence="2 3">
    <name type="scientific">Pleurodeles waltl</name>
    <name type="common">Iberian ribbed newt</name>
    <dbReference type="NCBI Taxonomy" id="8319"/>
    <lineage>
        <taxon>Eukaryota</taxon>
        <taxon>Metazoa</taxon>
        <taxon>Chordata</taxon>
        <taxon>Craniata</taxon>
        <taxon>Vertebrata</taxon>
        <taxon>Euteleostomi</taxon>
        <taxon>Amphibia</taxon>
        <taxon>Batrachia</taxon>
        <taxon>Caudata</taxon>
        <taxon>Salamandroidea</taxon>
        <taxon>Salamandridae</taxon>
        <taxon>Pleurodelinae</taxon>
        <taxon>Pleurodeles</taxon>
    </lineage>
</organism>
<feature type="compositionally biased region" description="Basic and acidic residues" evidence="1">
    <location>
        <begin position="91"/>
        <end position="103"/>
    </location>
</feature>
<proteinExistence type="predicted"/>
<feature type="compositionally biased region" description="Basic and acidic residues" evidence="1">
    <location>
        <begin position="146"/>
        <end position="155"/>
    </location>
</feature>
<protein>
    <submittedName>
        <fullName evidence="2">Uncharacterized protein</fullName>
    </submittedName>
</protein>
<dbReference type="EMBL" id="JANPWB010000014">
    <property type="protein sequence ID" value="KAJ1101905.1"/>
    <property type="molecule type" value="Genomic_DNA"/>
</dbReference>
<evidence type="ECO:0000313" key="3">
    <source>
        <dbReference type="Proteomes" id="UP001066276"/>
    </source>
</evidence>
<sequence>MSRTDHIRGIASELPKLNGGGAPARMKALNRAVQAFDSRTCLEIETWAHEDRGDSATPEAKIAQPGEELRRAAQLQAFGHGPGITNVAARDLGRRPGGKELQRDLLTGEEDWKTREEPGMHRQPGDTAVSLGVREQGGCHFLSPRRASEREERARAAGRGRRRTIKITKQQRRSPPSLKAK</sequence>
<reference evidence="2" key="1">
    <citation type="journal article" date="2022" name="bioRxiv">
        <title>Sequencing and chromosome-scale assembly of the giantPleurodeles waltlgenome.</title>
        <authorList>
            <person name="Brown T."/>
            <person name="Elewa A."/>
            <person name="Iarovenko S."/>
            <person name="Subramanian E."/>
            <person name="Araus A.J."/>
            <person name="Petzold A."/>
            <person name="Susuki M."/>
            <person name="Suzuki K.-i.T."/>
            <person name="Hayashi T."/>
            <person name="Toyoda A."/>
            <person name="Oliveira C."/>
            <person name="Osipova E."/>
            <person name="Leigh N.D."/>
            <person name="Simon A."/>
            <person name="Yun M.H."/>
        </authorList>
    </citation>
    <scope>NUCLEOTIDE SEQUENCE</scope>
    <source>
        <strain evidence="2">20211129_DDA</strain>
        <tissue evidence="2">Liver</tissue>
    </source>
</reference>
<evidence type="ECO:0000256" key="1">
    <source>
        <dbReference type="SAM" id="MobiDB-lite"/>
    </source>
</evidence>
<name>A0AAV7MGJ3_PLEWA</name>
<dbReference type="Proteomes" id="UP001066276">
    <property type="component" value="Chromosome 10"/>
</dbReference>
<feature type="compositionally biased region" description="Basic and acidic residues" evidence="1">
    <location>
        <begin position="110"/>
        <end position="124"/>
    </location>
</feature>
<keyword evidence="3" id="KW-1185">Reference proteome</keyword>
<gene>
    <name evidence="2" type="ORF">NDU88_006968</name>
</gene>
<comment type="caution">
    <text evidence="2">The sequence shown here is derived from an EMBL/GenBank/DDBJ whole genome shotgun (WGS) entry which is preliminary data.</text>
</comment>
<accession>A0AAV7MGJ3</accession>